<dbReference type="Pfam" id="PF06325">
    <property type="entry name" value="PrmA"/>
    <property type="match status" value="1"/>
</dbReference>
<dbReference type="EMBL" id="UINC01000657">
    <property type="protein sequence ID" value="SUZ59026.1"/>
    <property type="molecule type" value="Genomic_DNA"/>
</dbReference>
<sequence>MEGERGRPTPGAGAASVMNFGVKGAGPWEITVPHTVYPPREDTILLGRAMMGLSGRGGRATEIGCGSGALSILLASMGWKVAACDVNPFAVAAARGNVKRAGFTDAVSVEEGGPGEPGWELQEGTALVVWNLPYLNPPEHDEPSLEPIEEASMTDTPEGWSDRLLQVMDNELIDPSCLVVLLHRTDPGSPSKPDSWMRDGWSCRKLDSMRIGEERLEVLSYWKPAAGEPPVIRDQCESTMDEAKRLPEGGWQRVLALSQNSGRGRRGSSWQTQEGGLACTWVLSSGTLERHPPGLIQTAVGAAVSYALGCYVKWPNDLVSKDGRKLGGILVEGNSESDGIRVGIGLNRRGDVVDGTPVAGWDEFIGTKSAIEVYNRLDPAISSLFEEHPLVLPVERDEMIALSWKGLSRSLSAGVGLRLEGVSVRAVGLSPEGHLVTESDGFVRTIDDIGGLDWRSIS</sequence>
<evidence type="ECO:0000259" key="1">
    <source>
        <dbReference type="Pfam" id="PF03099"/>
    </source>
</evidence>
<dbReference type="PANTHER" id="PTHR12835">
    <property type="entry name" value="BIOTIN PROTEIN LIGASE"/>
    <property type="match status" value="1"/>
</dbReference>
<dbReference type="SUPFAM" id="SSF53335">
    <property type="entry name" value="S-adenosyl-L-methionine-dependent methyltransferases"/>
    <property type="match status" value="1"/>
</dbReference>
<organism evidence="2">
    <name type="scientific">marine metagenome</name>
    <dbReference type="NCBI Taxonomy" id="408172"/>
    <lineage>
        <taxon>unclassified sequences</taxon>
        <taxon>metagenomes</taxon>
        <taxon>ecological metagenomes</taxon>
    </lineage>
</organism>
<proteinExistence type="predicted"/>
<dbReference type="AlphaFoldDB" id="A0A381NWM7"/>
<dbReference type="GO" id="GO:0004077">
    <property type="term" value="F:biotin--[biotin carboxyl-carrier protein] ligase activity"/>
    <property type="evidence" value="ECO:0007669"/>
    <property type="project" value="TreeGrafter"/>
</dbReference>
<dbReference type="Pfam" id="PF03099">
    <property type="entry name" value="BPL_LplA_LipB"/>
    <property type="match status" value="1"/>
</dbReference>
<dbReference type="InterPro" id="IPR029063">
    <property type="entry name" value="SAM-dependent_MTases_sf"/>
</dbReference>
<feature type="domain" description="BPL/LPL catalytic" evidence="1">
    <location>
        <begin position="254"/>
        <end position="346"/>
    </location>
</feature>
<dbReference type="Gene3D" id="3.30.930.10">
    <property type="entry name" value="Bira Bifunctional Protein, Domain 2"/>
    <property type="match status" value="1"/>
</dbReference>
<gene>
    <name evidence="2" type="ORF">METZ01_LOCUS11880</name>
</gene>
<reference evidence="2" key="1">
    <citation type="submission" date="2018-05" db="EMBL/GenBank/DDBJ databases">
        <authorList>
            <person name="Lanie J.A."/>
            <person name="Ng W.-L."/>
            <person name="Kazmierczak K.M."/>
            <person name="Andrzejewski T.M."/>
            <person name="Davidsen T.M."/>
            <person name="Wayne K.J."/>
            <person name="Tettelin H."/>
            <person name="Glass J.I."/>
            <person name="Rusch D."/>
            <person name="Podicherti R."/>
            <person name="Tsui H.-C.T."/>
            <person name="Winkler M.E."/>
        </authorList>
    </citation>
    <scope>NUCLEOTIDE SEQUENCE</scope>
</reference>
<dbReference type="InterPro" id="IPR004143">
    <property type="entry name" value="BPL_LPL_catalytic"/>
</dbReference>
<name>A0A381NWM7_9ZZZZ</name>
<dbReference type="InterPro" id="IPR045864">
    <property type="entry name" value="aa-tRNA-synth_II/BPL/LPL"/>
</dbReference>
<dbReference type="SUPFAM" id="SSF55681">
    <property type="entry name" value="Class II aaRS and biotin synthetases"/>
    <property type="match status" value="1"/>
</dbReference>
<protein>
    <recommendedName>
        <fullName evidence="1">BPL/LPL catalytic domain-containing protein</fullName>
    </recommendedName>
</protein>
<dbReference type="PANTHER" id="PTHR12835:SF5">
    <property type="entry name" value="BIOTIN--PROTEIN LIGASE"/>
    <property type="match status" value="1"/>
</dbReference>
<dbReference type="CDD" id="cd02440">
    <property type="entry name" value="AdoMet_MTases"/>
    <property type="match status" value="1"/>
</dbReference>
<evidence type="ECO:0000313" key="2">
    <source>
        <dbReference type="EMBL" id="SUZ59026.1"/>
    </source>
</evidence>
<dbReference type="Gene3D" id="3.40.50.150">
    <property type="entry name" value="Vaccinia Virus protein VP39"/>
    <property type="match status" value="1"/>
</dbReference>
<dbReference type="GO" id="GO:0005737">
    <property type="term" value="C:cytoplasm"/>
    <property type="evidence" value="ECO:0007669"/>
    <property type="project" value="TreeGrafter"/>
</dbReference>
<accession>A0A381NWM7</accession>